<dbReference type="InterPro" id="IPR017956">
    <property type="entry name" value="AT_hook_DNA-bd_motif"/>
</dbReference>
<proteinExistence type="predicted"/>
<organism evidence="3 4">
    <name type="scientific">Meira miltonrushii</name>
    <dbReference type="NCBI Taxonomy" id="1280837"/>
    <lineage>
        <taxon>Eukaryota</taxon>
        <taxon>Fungi</taxon>
        <taxon>Dikarya</taxon>
        <taxon>Basidiomycota</taxon>
        <taxon>Ustilaginomycotina</taxon>
        <taxon>Exobasidiomycetes</taxon>
        <taxon>Exobasidiales</taxon>
        <taxon>Brachybasidiaceae</taxon>
        <taxon>Meira</taxon>
    </lineage>
</organism>
<evidence type="ECO:0000313" key="4">
    <source>
        <dbReference type="Proteomes" id="UP000245771"/>
    </source>
</evidence>
<dbReference type="GeneID" id="37019581"/>
<evidence type="ECO:0000256" key="1">
    <source>
        <dbReference type="SAM" id="MobiDB-lite"/>
    </source>
</evidence>
<dbReference type="Proteomes" id="UP000245771">
    <property type="component" value="Unassembled WGS sequence"/>
</dbReference>
<protein>
    <submittedName>
        <fullName evidence="3">Uncharacterized protein</fullName>
    </submittedName>
</protein>
<sequence>MLLASPIVLLLFFVNLSNAVESVFIKRTEPSQNAGDNHQTIANVRTGQVCGLDLNSSPPRNVESHPTDHQTNLDIPSISQKSTPNRGRPKKYFTEAEKRRASTDRKNRWSRKYSVKGIEKANKTLEGDELHKFLQRAEDHQAKMKKRNQLYREKYQKYEKIQKKDIDLNSYPKAYYNRKRGRPQKYANDEERRKAEAKRKKIYNMKYTLEGVEIAKATMQGDELQSHLLKAEDLHKKRRDYMRRMRLRDRLRTGQ</sequence>
<dbReference type="EMBL" id="KZ819604">
    <property type="protein sequence ID" value="PWN33331.1"/>
    <property type="molecule type" value="Genomic_DNA"/>
</dbReference>
<feature type="region of interest" description="Disordered" evidence="1">
    <location>
        <begin position="50"/>
        <end position="110"/>
    </location>
</feature>
<dbReference type="GO" id="GO:0003677">
    <property type="term" value="F:DNA binding"/>
    <property type="evidence" value="ECO:0007669"/>
    <property type="project" value="InterPro"/>
</dbReference>
<dbReference type="Pfam" id="PF02178">
    <property type="entry name" value="AT_hook"/>
    <property type="match status" value="2"/>
</dbReference>
<feature type="compositionally biased region" description="Basic and acidic residues" evidence="1">
    <location>
        <begin position="92"/>
        <end position="107"/>
    </location>
</feature>
<reference evidence="3 4" key="1">
    <citation type="journal article" date="2018" name="Mol. Biol. Evol.">
        <title>Broad Genomic Sampling Reveals a Smut Pathogenic Ancestry of the Fungal Clade Ustilaginomycotina.</title>
        <authorList>
            <person name="Kijpornyongpan T."/>
            <person name="Mondo S.J."/>
            <person name="Barry K."/>
            <person name="Sandor L."/>
            <person name="Lee J."/>
            <person name="Lipzen A."/>
            <person name="Pangilinan J."/>
            <person name="LaButti K."/>
            <person name="Hainaut M."/>
            <person name="Henrissat B."/>
            <person name="Grigoriev I.V."/>
            <person name="Spatafora J.W."/>
            <person name="Aime M.C."/>
        </authorList>
    </citation>
    <scope>NUCLEOTIDE SEQUENCE [LARGE SCALE GENOMIC DNA]</scope>
    <source>
        <strain evidence="3 4">MCA 3882</strain>
    </source>
</reference>
<feature type="chain" id="PRO_5016345970" evidence="2">
    <location>
        <begin position="20"/>
        <end position="255"/>
    </location>
</feature>
<dbReference type="InParanoid" id="A0A316VA55"/>
<keyword evidence="4" id="KW-1185">Reference proteome</keyword>
<evidence type="ECO:0000256" key="2">
    <source>
        <dbReference type="SAM" id="SignalP"/>
    </source>
</evidence>
<dbReference type="RefSeq" id="XP_025353633.1">
    <property type="nucleotide sequence ID" value="XM_025497800.1"/>
</dbReference>
<gene>
    <name evidence="3" type="ORF">FA14DRAFT_156027</name>
</gene>
<dbReference type="AlphaFoldDB" id="A0A316VA55"/>
<keyword evidence="2" id="KW-0732">Signal</keyword>
<evidence type="ECO:0000313" key="3">
    <source>
        <dbReference type="EMBL" id="PWN33331.1"/>
    </source>
</evidence>
<feature type="signal peptide" evidence="2">
    <location>
        <begin position="1"/>
        <end position="19"/>
    </location>
</feature>
<feature type="compositionally biased region" description="Polar residues" evidence="1">
    <location>
        <begin position="69"/>
        <end position="85"/>
    </location>
</feature>
<accession>A0A316VA55</accession>
<name>A0A316VA55_9BASI</name>